<accession>A0ABV7GW09</accession>
<reference evidence="5" key="1">
    <citation type="journal article" date="2019" name="Int. J. Syst. Evol. Microbiol.">
        <title>The Global Catalogue of Microorganisms (GCM) 10K type strain sequencing project: providing services to taxonomists for standard genome sequencing and annotation.</title>
        <authorList>
            <consortium name="The Broad Institute Genomics Platform"/>
            <consortium name="The Broad Institute Genome Sequencing Center for Infectious Disease"/>
            <person name="Wu L."/>
            <person name="Ma J."/>
        </authorList>
    </citation>
    <scope>NUCLEOTIDE SEQUENCE [LARGE SCALE GENOMIC DNA]</scope>
    <source>
        <strain evidence="5">KCTC 52366</strain>
    </source>
</reference>
<evidence type="ECO:0000313" key="5">
    <source>
        <dbReference type="Proteomes" id="UP001595632"/>
    </source>
</evidence>
<dbReference type="SUPFAM" id="SSF51905">
    <property type="entry name" value="FAD/NAD(P)-binding domain"/>
    <property type="match status" value="1"/>
</dbReference>
<feature type="domain" description="FAD dependent oxidoreductase" evidence="3">
    <location>
        <begin position="23"/>
        <end position="418"/>
    </location>
</feature>
<keyword evidence="5" id="KW-1185">Reference proteome</keyword>
<dbReference type="EMBL" id="JBHRTB010000010">
    <property type="protein sequence ID" value="MFC3145833.1"/>
    <property type="molecule type" value="Genomic_DNA"/>
</dbReference>
<dbReference type="PANTHER" id="PTHR13847">
    <property type="entry name" value="SARCOSINE DEHYDROGENASE-RELATED"/>
    <property type="match status" value="1"/>
</dbReference>
<dbReference type="Pfam" id="PF01266">
    <property type="entry name" value="DAO"/>
    <property type="match status" value="1"/>
</dbReference>
<proteinExistence type="inferred from homology"/>
<dbReference type="Proteomes" id="UP001595632">
    <property type="component" value="Unassembled WGS sequence"/>
</dbReference>
<comment type="similarity">
    <text evidence="1">Belongs to the DadA oxidoreductase family.</text>
</comment>
<evidence type="ECO:0000259" key="3">
    <source>
        <dbReference type="Pfam" id="PF01266"/>
    </source>
</evidence>
<dbReference type="GO" id="GO:0016491">
    <property type="term" value="F:oxidoreductase activity"/>
    <property type="evidence" value="ECO:0007669"/>
    <property type="project" value="UniProtKB-KW"/>
</dbReference>
<dbReference type="RefSeq" id="WP_275632780.1">
    <property type="nucleotide sequence ID" value="NZ_JARGYD010000003.1"/>
</dbReference>
<dbReference type="PANTHER" id="PTHR13847:SF280">
    <property type="entry name" value="D-AMINO ACID DEHYDROGENASE"/>
    <property type="match status" value="1"/>
</dbReference>
<dbReference type="EC" id="1.-.-.-" evidence="4"/>
<name>A0ABV7GW09_9RHOB</name>
<comment type="caution">
    <text evidence="4">The sequence shown here is derived from an EMBL/GenBank/DDBJ whole genome shotgun (WGS) entry which is preliminary data.</text>
</comment>
<dbReference type="InterPro" id="IPR036188">
    <property type="entry name" value="FAD/NAD-bd_sf"/>
</dbReference>
<evidence type="ECO:0000256" key="1">
    <source>
        <dbReference type="ARBA" id="ARBA00009410"/>
    </source>
</evidence>
<keyword evidence="2 4" id="KW-0560">Oxidoreductase</keyword>
<evidence type="ECO:0000256" key="2">
    <source>
        <dbReference type="ARBA" id="ARBA00023002"/>
    </source>
</evidence>
<sequence>MIPFPISETSKIEHGGPLPPDTDAVIIGAGVVGISAALFLRQLGHRVVVLEKGRVACEQSSRNWGWIRQQGRDPHELPLMIEARRHWLDFSRRTNESLGLVEGGVTYLAESDKDMTAFSDWLVYAKEHELDSHMMSGREVAEMIPEMARRYPGALRTPSDMRAEPWVAVPTLARLAAEDGAVIVENCAARMLDIEAGRVTGVVTEQGRIRAGQVLVCGGAWSSLFLQNHGVRIPQLSVRATAAATNRLPEIHAGGVADNGVAFRRRQDGGYTIAAGAFHDLYIGPDAFRNLPKYLHTLAEHPFGTRYHAMAPQNYPDAWGTPRTWAAEEQSPFERMRVLNPAPSNAAKRKFLKQFRAMFPGFGEISLRAVWAGMIDLMPDVVPVIDRCETIPGLWIGTGLSGHGFGIGPEIGRVLAYMMMGQPPKQDLTRFRLSRFTDGTKVRPGPAL</sequence>
<evidence type="ECO:0000313" key="4">
    <source>
        <dbReference type="EMBL" id="MFC3145833.1"/>
    </source>
</evidence>
<organism evidence="4 5">
    <name type="scientific">Psychromarinibacter halotolerans</name>
    <dbReference type="NCBI Taxonomy" id="1775175"/>
    <lineage>
        <taxon>Bacteria</taxon>
        <taxon>Pseudomonadati</taxon>
        <taxon>Pseudomonadota</taxon>
        <taxon>Alphaproteobacteria</taxon>
        <taxon>Rhodobacterales</taxon>
        <taxon>Paracoccaceae</taxon>
        <taxon>Psychromarinibacter</taxon>
    </lineage>
</organism>
<dbReference type="Gene3D" id="3.50.50.60">
    <property type="entry name" value="FAD/NAD(P)-binding domain"/>
    <property type="match status" value="2"/>
</dbReference>
<protein>
    <submittedName>
        <fullName evidence="4">NAD(P)/FAD-dependent oxidoreductase</fullName>
        <ecNumber evidence="4">1.-.-.-</ecNumber>
    </submittedName>
</protein>
<dbReference type="Gene3D" id="3.30.9.10">
    <property type="entry name" value="D-Amino Acid Oxidase, subunit A, domain 2"/>
    <property type="match status" value="2"/>
</dbReference>
<gene>
    <name evidence="4" type="ORF">ACFOGP_24135</name>
</gene>
<dbReference type="InterPro" id="IPR006076">
    <property type="entry name" value="FAD-dep_OxRdtase"/>
</dbReference>